<dbReference type="SUPFAM" id="SSF55729">
    <property type="entry name" value="Acyl-CoA N-acyltransferases (Nat)"/>
    <property type="match status" value="1"/>
</dbReference>
<dbReference type="EC" id="2.-.-.-" evidence="2"/>
<keyword evidence="2" id="KW-0808">Transferase</keyword>
<reference evidence="2 3" key="1">
    <citation type="submission" date="2023-05" db="EMBL/GenBank/DDBJ databases">
        <title>Streptantibioticus silvisoli sp. nov., acidotolerant actinomycetes 1 from pine litter.</title>
        <authorList>
            <person name="Swiecimska M."/>
            <person name="Golinska P."/>
            <person name="Sangal V."/>
            <person name="Wachnowicz B."/>
            <person name="Goodfellow M."/>
        </authorList>
    </citation>
    <scope>NUCLEOTIDE SEQUENCE [LARGE SCALE GENOMIC DNA]</scope>
    <source>
        <strain evidence="2 3">DSM 42109</strain>
    </source>
</reference>
<organism evidence="2 3">
    <name type="scientific">Streptomyces iconiensis</name>
    <dbReference type="NCBI Taxonomy" id="1384038"/>
    <lineage>
        <taxon>Bacteria</taxon>
        <taxon>Bacillati</taxon>
        <taxon>Actinomycetota</taxon>
        <taxon>Actinomycetes</taxon>
        <taxon>Kitasatosporales</taxon>
        <taxon>Streptomycetaceae</taxon>
        <taxon>Streptomyces</taxon>
    </lineage>
</organism>
<evidence type="ECO:0000313" key="3">
    <source>
        <dbReference type="Proteomes" id="UP001214441"/>
    </source>
</evidence>
<dbReference type="GO" id="GO:0016740">
    <property type="term" value="F:transferase activity"/>
    <property type="evidence" value="ECO:0007669"/>
    <property type="project" value="UniProtKB-KW"/>
</dbReference>
<dbReference type="PANTHER" id="PTHR43792:SF1">
    <property type="entry name" value="N-ACETYLTRANSFERASE DOMAIN-CONTAINING PROTEIN"/>
    <property type="match status" value="1"/>
</dbReference>
<gene>
    <name evidence="2" type="ORF">NMN56_036270</name>
</gene>
<name>A0ABT7A7J7_9ACTN</name>
<dbReference type="Proteomes" id="UP001214441">
    <property type="component" value="Unassembled WGS sequence"/>
</dbReference>
<dbReference type="InterPro" id="IPR000182">
    <property type="entry name" value="GNAT_dom"/>
</dbReference>
<dbReference type="InterPro" id="IPR016181">
    <property type="entry name" value="Acyl_CoA_acyltransferase"/>
</dbReference>
<dbReference type="PROSITE" id="PS51186">
    <property type="entry name" value="GNAT"/>
    <property type="match status" value="1"/>
</dbReference>
<evidence type="ECO:0000259" key="1">
    <source>
        <dbReference type="PROSITE" id="PS51186"/>
    </source>
</evidence>
<dbReference type="InterPro" id="IPR051531">
    <property type="entry name" value="N-acetyltransferase"/>
</dbReference>
<comment type="caution">
    <text evidence="2">The sequence shown here is derived from an EMBL/GenBank/DDBJ whole genome shotgun (WGS) entry which is preliminary data.</text>
</comment>
<dbReference type="RefSeq" id="WP_274045684.1">
    <property type="nucleotide sequence ID" value="NZ_JANCPR020000055.1"/>
</dbReference>
<evidence type="ECO:0000313" key="2">
    <source>
        <dbReference type="EMBL" id="MDJ1137313.1"/>
    </source>
</evidence>
<accession>A0ABT7A7J7</accession>
<dbReference type="Pfam" id="PF13302">
    <property type="entry name" value="Acetyltransf_3"/>
    <property type="match status" value="1"/>
</dbReference>
<dbReference type="EMBL" id="JANCPR020000055">
    <property type="protein sequence ID" value="MDJ1137313.1"/>
    <property type="molecule type" value="Genomic_DNA"/>
</dbReference>
<feature type="domain" description="N-acetyltransferase" evidence="1">
    <location>
        <begin position="12"/>
        <end position="172"/>
    </location>
</feature>
<dbReference type="Gene3D" id="3.40.630.30">
    <property type="match status" value="1"/>
</dbReference>
<keyword evidence="3" id="KW-1185">Reference proteome</keyword>
<sequence length="193" mass="21802">MLTPRRMTTERLLLRLPFASDLDPLRDLYDDAPALDNVGTEAAWGRERTRRRLETWRGEYERWGYSMYTVVERLDGEVVGLCGLCPDEGGVPELACLLIRRYWRRGYCREATAAVLSRAQASPGPLTLSARMEADQPSLPYLEQAVVYAHGFVFESEVPDPYSGKRMRYYRWSSPPAKPTAGPRAGPEAGWGA</sequence>
<dbReference type="PANTHER" id="PTHR43792">
    <property type="entry name" value="GNAT FAMILY, PUTATIVE (AFU_ORTHOLOGUE AFUA_3G00765)-RELATED-RELATED"/>
    <property type="match status" value="1"/>
</dbReference>
<proteinExistence type="predicted"/>
<protein>
    <submittedName>
        <fullName evidence="2">GNAT family protein</fullName>
        <ecNumber evidence="2">2.-.-.-</ecNumber>
    </submittedName>
</protein>